<gene>
    <name evidence="1" type="ORF">BOLSC84T61263H</name>
</gene>
<evidence type="ECO:0000313" key="1">
    <source>
        <dbReference type="EMBL" id="VDD66035.1"/>
    </source>
</evidence>
<sequence>MFDCPIPDGYGGSSSPSQFGRSFQGTRLLWSCLHHCLW</sequence>
<organism evidence="1">
    <name type="scientific">Brassica oleracea</name>
    <name type="common">Wild cabbage</name>
    <dbReference type="NCBI Taxonomy" id="3712"/>
    <lineage>
        <taxon>Eukaryota</taxon>
        <taxon>Viridiplantae</taxon>
        <taxon>Streptophyta</taxon>
        <taxon>Embryophyta</taxon>
        <taxon>Tracheophyta</taxon>
        <taxon>Spermatophyta</taxon>
        <taxon>Magnoliopsida</taxon>
        <taxon>eudicotyledons</taxon>
        <taxon>Gunneridae</taxon>
        <taxon>Pentapetalae</taxon>
        <taxon>rosids</taxon>
        <taxon>malvids</taxon>
        <taxon>Brassicales</taxon>
        <taxon>Brassicaceae</taxon>
        <taxon>Brassiceae</taxon>
        <taxon>Brassica</taxon>
    </lineage>
</organism>
<dbReference type="EMBL" id="LR031944">
    <property type="protein sequence ID" value="VDD66035.1"/>
    <property type="molecule type" value="Genomic_DNA"/>
</dbReference>
<accession>A0A3P6HC93</accession>
<protein>
    <submittedName>
        <fullName evidence="1">Uncharacterized protein</fullName>
    </submittedName>
</protein>
<name>A0A3P6HC93_BRAOL</name>
<proteinExistence type="predicted"/>
<reference evidence="1" key="1">
    <citation type="submission" date="2018-11" db="EMBL/GenBank/DDBJ databases">
        <authorList>
            <consortium name="Genoscope - CEA"/>
            <person name="William W."/>
        </authorList>
    </citation>
    <scope>NUCLEOTIDE SEQUENCE</scope>
</reference>
<dbReference type="AlphaFoldDB" id="A0A3P6HC93"/>